<feature type="domain" description="HTH tetR-type" evidence="4">
    <location>
        <begin position="1"/>
        <end position="28"/>
    </location>
</feature>
<keyword evidence="7" id="KW-1185">Reference proteome</keyword>
<dbReference type="PANTHER" id="PTHR30055:SF148">
    <property type="entry name" value="TETR-FAMILY TRANSCRIPTIONAL REGULATOR"/>
    <property type="match status" value="1"/>
</dbReference>
<dbReference type="Pfam" id="PF16859">
    <property type="entry name" value="TetR_C_11"/>
    <property type="match status" value="1"/>
</dbReference>
<dbReference type="InterPro" id="IPR011075">
    <property type="entry name" value="TetR_C"/>
</dbReference>
<dbReference type="InterPro" id="IPR001647">
    <property type="entry name" value="HTH_TetR"/>
</dbReference>
<dbReference type="PANTHER" id="PTHR30055">
    <property type="entry name" value="HTH-TYPE TRANSCRIPTIONAL REGULATOR RUTR"/>
    <property type="match status" value="1"/>
</dbReference>
<dbReference type="InterPro" id="IPR009057">
    <property type="entry name" value="Homeodomain-like_sf"/>
</dbReference>
<dbReference type="Gene3D" id="1.10.10.60">
    <property type="entry name" value="Homeodomain-like"/>
    <property type="match status" value="1"/>
</dbReference>
<sequence length="161" mass="17648">MEAVAAAAGTSKPVLYRRWPDRASLLRDVLLHVATGSIPAPDTGSYRDDLLAVLRGWAATLTDPATAPVVAATVAAMQQDPELRTAFREGVIGWRKAEMARLIRRGIGRGELRPDVPVEFARELGQSVLWHRFLITGDPIDDEVVLRITDEIVMPFVAARP</sequence>
<evidence type="ECO:0000259" key="5">
    <source>
        <dbReference type="Pfam" id="PF16859"/>
    </source>
</evidence>
<evidence type="ECO:0000313" key="7">
    <source>
        <dbReference type="Proteomes" id="UP000505377"/>
    </source>
</evidence>
<feature type="domain" description="Tetracyclin repressor-like C-terminal" evidence="5">
    <location>
        <begin position="41"/>
        <end position="151"/>
    </location>
</feature>
<evidence type="ECO:0000256" key="3">
    <source>
        <dbReference type="ARBA" id="ARBA00023163"/>
    </source>
</evidence>
<dbReference type="AlphaFoldDB" id="A0A6M6JWL9"/>
<dbReference type="Pfam" id="PF00440">
    <property type="entry name" value="TetR_N"/>
    <property type="match status" value="1"/>
</dbReference>
<evidence type="ECO:0000256" key="2">
    <source>
        <dbReference type="ARBA" id="ARBA00023125"/>
    </source>
</evidence>
<organism evidence="6 7">
    <name type="scientific">Pseudonocardia broussonetiae</name>
    <dbReference type="NCBI Taxonomy" id="2736640"/>
    <lineage>
        <taxon>Bacteria</taxon>
        <taxon>Bacillati</taxon>
        <taxon>Actinomycetota</taxon>
        <taxon>Actinomycetes</taxon>
        <taxon>Pseudonocardiales</taxon>
        <taxon>Pseudonocardiaceae</taxon>
        <taxon>Pseudonocardia</taxon>
    </lineage>
</organism>
<keyword evidence="3" id="KW-0804">Transcription</keyword>
<evidence type="ECO:0000256" key="1">
    <source>
        <dbReference type="ARBA" id="ARBA00023015"/>
    </source>
</evidence>
<dbReference type="GO" id="GO:0000976">
    <property type="term" value="F:transcription cis-regulatory region binding"/>
    <property type="evidence" value="ECO:0007669"/>
    <property type="project" value="TreeGrafter"/>
</dbReference>
<dbReference type="Proteomes" id="UP000505377">
    <property type="component" value="Chromosome"/>
</dbReference>
<dbReference type="InterPro" id="IPR036271">
    <property type="entry name" value="Tet_transcr_reg_TetR-rel_C_sf"/>
</dbReference>
<evidence type="ECO:0000259" key="4">
    <source>
        <dbReference type="Pfam" id="PF00440"/>
    </source>
</evidence>
<gene>
    <name evidence="6" type="ORF">HOP40_25165</name>
</gene>
<protein>
    <submittedName>
        <fullName evidence="6">TetR family transcriptional regulator</fullName>
    </submittedName>
</protein>
<keyword evidence="2" id="KW-0238">DNA-binding</keyword>
<keyword evidence="1" id="KW-0805">Transcription regulation</keyword>
<evidence type="ECO:0000313" key="6">
    <source>
        <dbReference type="EMBL" id="QJY50902.1"/>
    </source>
</evidence>
<dbReference type="KEGG" id="pbro:HOP40_25165"/>
<accession>A0A6M6JWL9</accession>
<dbReference type="SUPFAM" id="SSF48498">
    <property type="entry name" value="Tetracyclin repressor-like, C-terminal domain"/>
    <property type="match status" value="1"/>
</dbReference>
<proteinExistence type="predicted"/>
<dbReference type="SUPFAM" id="SSF46689">
    <property type="entry name" value="Homeodomain-like"/>
    <property type="match status" value="1"/>
</dbReference>
<name>A0A6M6JWL9_9PSEU</name>
<dbReference type="InterPro" id="IPR050109">
    <property type="entry name" value="HTH-type_TetR-like_transc_reg"/>
</dbReference>
<dbReference type="Gene3D" id="1.10.357.10">
    <property type="entry name" value="Tetracycline Repressor, domain 2"/>
    <property type="match status" value="1"/>
</dbReference>
<dbReference type="GO" id="GO:0003700">
    <property type="term" value="F:DNA-binding transcription factor activity"/>
    <property type="evidence" value="ECO:0007669"/>
    <property type="project" value="TreeGrafter"/>
</dbReference>
<dbReference type="EMBL" id="CP053564">
    <property type="protein sequence ID" value="QJY50902.1"/>
    <property type="molecule type" value="Genomic_DNA"/>
</dbReference>
<reference evidence="6 7" key="1">
    <citation type="submission" date="2020-05" db="EMBL/GenBank/DDBJ databases">
        <authorList>
            <person name="Mo P."/>
        </authorList>
    </citation>
    <scope>NUCLEOTIDE SEQUENCE [LARGE SCALE GENOMIC DNA]</scope>
    <source>
        <strain evidence="6 7">Gen01</strain>
    </source>
</reference>